<reference evidence="3 4" key="1">
    <citation type="submission" date="2021-07" db="EMBL/GenBank/DDBJ databases">
        <title>Prevalence and characterization of methicillin-resistant Macrococcus spp. in food producing animals and meat in Switzerland in 2019.</title>
        <authorList>
            <person name="Keller J.E."/>
            <person name="Schwendener S."/>
            <person name="Neuenschwander J."/>
            <person name="Overesch G."/>
            <person name="Perreten V."/>
        </authorList>
    </citation>
    <scope>NUCLEOTIDE SEQUENCE [LARGE SCALE GENOMIC DNA]</scope>
    <source>
        <strain evidence="3 4">19Msa0936</strain>
    </source>
</reference>
<dbReference type="Pfam" id="PF10400">
    <property type="entry name" value="Vir_act_alpha_C"/>
    <property type="match status" value="1"/>
</dbReference>
<dbReference type="RefSeq" id="WP_219503413.1">
    <property type="nucleotide sequence ID" value="NZ_CP079981.1"/>
</dbReference>
<feature type="domain" description="Transcription regulator PadR C-terminal" evidence="2">
    <location>
        <begin position="98"/>
        <end position="180"/>
    </location>
</feature>
<evidence type="ECO:0000259" key="1">
    <source>
        <dbReference type="Pfam" id="PF03551"/>
    </source>
</evidence>
<dbReference type="Pfam" id="PF03551">
    <property type="entry name" value="PadR"/>
    <property type="match status" value="1"/>
</dbReference>
<dbReference type="PANTHER" id="PTHR43252">
    <property type="entry name" value="TRANSCRIPTIONAL REGULATOR YQJI"/>
    <property type="match status" value="1"/>
</dbReference>
<keyword evidence="4" id="KW-1185">Reference proteome</keyword>
<dbReference type="EMBL" id="CP079981">
    <property type="protein sequence ID" value="QYA42695.1"/>
    <property type="molecule type" value="Genomic_DNA"/>
</dbReference>
<dbReference type="PANTHER" id="PTHR43252:SF6">
    <property type="entry name" value="NEGATIVE TRANSCRIPTION REGULATOR PADR"/>
    <property type="match status" value="1"/>
</dbReference>
<organism evidence="3 4">
    <name type="scientific">Macrococcoides bohemicum</name>
    <dbReference type="NCBI Taxonomy" id="1903056"/>
    <lineage>
        <taxon>Bacteria</taxon>
        <taxon>Bacillati</taxon>
        <taxon>Bacillota</taxon>
        <taxon>Bacilli</taxon>
        <taxon>Bacillales</taxon>
        <taxon>Staphylococcaceae</taxon>
        <taxon>Macrococcoides</taxon>
    </lineage>
</organism>
<evidence type="ECO:0000259" key="2">
    <source>
        <dbReference type="Pfam" id="PF10400"/>
    </source>
</evidence>
<name>A0AAJ4PBR3_9STAP</name>
<dbReference type="AlphaFoldDB" id="A0AAJ4PBR3"/>
<feature type="domain" description="Transcription regulator PadR N-terminal" evidence="1">
    <location>
        <begin position="11"/>
        <end position="80"/>
    </location>
</feature>
<sequence length="183" mass="21460">MNTINTNKYIMLGLLSQSPKTGYEIKQMIDVNFDYYWKIGYNQIYPYLKQLVEDDYATKENKESVKGPNQIIYSITNNGLNKYIEWLKEDIKTIPTFKNEVLVKLNFGSSTDISSNINLINHFKETVLMRLESIKNIKENVNSKWDNHPNKIYWNLVLNYGISISEAELVWCNESIDILETNE</sequence>
<accession>A0AAJ4PBR3</accession>
<proteinExistence type="predicted"/>
<gene>
    <name evidence="3" type="ORF">KYI11_01775</name>
</gene>
<dbReference type="InterPro" id="IPR018309">
    <property type="entry name" value="Tscrpt_reg_PadR_C"/>
</dbReference>
<evidence type="ECO:0000313" key="3">
    <source>
        <dbReference type="EMBL" id="QYA42695.1"/>
    </source>
</evidence>
<dbReference type="Proteomes" id="UP000826802">
    <property type="component" value="Chromosome"/>
</dbReference>
<evidence type="ECO:0000313" key="4">
    <source>
        <dbReference type="Proteomes" id="UP000826802"/>
    </source>
</evidence>
<dbReference type="InterPro" id="IPR005149">
    <property type="entry name" value="Tscrpt_reg_PadR_N"/>
</dbReference>
<protein>
    <submittedName>
        <fullName evidence="3">PadR family transcriptional regulator</fullName>
    </submittedName>
</protein>